<dbReference type="OrthoDB" id="9812049at2"/>
<evidence type="ECO:0000259" key="7">
    <source>
        <dbReference type="Pfam" id="PF04138"/>
    </source>
</evidence>
<feature type="domain" description="GtrA/DPMS transmembrane" evidence="7">
    <location>
        <begin position="29"/>
        <end position="139"/>
    </location>
</feature>
<dbReference type="AlphaFoldDB" id="A0A4Z0GRS8"/>
<keyword evidence="4 6" id="KW-1133">Transmembrane helix</keyword>
<dbReference type="PANTHER" id="PTHR38459:SF1">
    <property type="entry name" value="PROPHAGE BACTOPRENOL-LINKED GLUCOSE TRANSLOCASE HOMOLOG"/>
    <property type="match status" value="1"/>
</dbReference>
<dbReference type="InterPro" id="IPR051401">
    <property type="entry name" value="GtrA_CellWall_Glycosyl"/>
</dbReference>
<evidence type="ECO:0000256" key="5">
    <source>
        <dbReference type="ARBA" id="ARBA00023136"/>
    </source>
</evidence>
<dbReference type="Pfam" id="PF04138">
    <property type="entry name" value="GtrA_DPMS_TM"/>
    <property type="match status" value="1"/>
</dbReference>
<gene>
    <name evidence="8" type="ORF">E4665_00130</name>
</gene>
<dbReference type="GO" id="GO:0005886">
    <property type="term" value="C:plasma membrane"/>
    <property type="evidence" value="ECO:0007669"/>
    <property type="project" value="TreeGrafter"/>
</dbReference>
<protein>
    <submittedName>
        <fullName evidence="8">GtrA family protein</fullName>
    </submittedName>
</protein>
<dbReference type="PANTHER" id="PTHR38459">
    <property type="entry name" value="PROPHAGE BACTOPRENOL-LINKED GLUCOSE TRANSLOCASE HOMOLOG"/>
    <property type="match status" value="1"/>
</dbReference>
<comment type="similarity">
    <text evidence="2">Belongs to the GtrA family.</text>
</comment>
<evidence type="ECO:0000256" key="1">
    <source>
        <dbReference type="ARBA" id="ARBA00004141"/>
    </source>
</evidence>
<reference evidence="8 9" key="1">
    <citation type="journal article" date="2015" name="Int. J. Syst. Evol. Microbiol.">
        <title>Sporolactobacillus shoreae sp. nov. and Sporolactobacillus spathodeae sp. nov., two spore-forming lactic acid bacteria isolated from tree barks in Thailand.</title>
        <authorList>
            <person name="Thamacharoensuk T."/>
            <person name="Kitahara M."/>
            <person name="Ohkuma M."/>
            <person name="Thongchul N."/>
            <person name="Tanasupawat S."/>
        </authorList>
    </citation>
    <scope>NUCLEOTIDE SEQUENCE [LARGE SCALE GENOMIC DNA]</scope>
    <source>
        <strain evidence="8 9">BK92</strain>
    </source>
</reference>
<feature type="transmembrane region" description="Helical" evidence="6">
    <location>
        <begin position="21"/>
        <end position="47"/>
    </location>
</feature>
<comment type="caution">
    <text evidence="8">The sequence shown here is derived from an EMBL/GenBank/DDBJ whole genome shotgun (WGS) entry which is preliminary data.</text>
</comment>
<evidence type="ECO:0000313" key="8">
    <source>
        <dbReference type="EMBL" id="TGB00124.1"/>
    </source>
</evidence>
<evidence type="ECO:0000313" key="9">
    <source>
        <dbReference type="Proteomes" id="UP000298347"/>
    </source>
</evidence>
<keyword evidence="3 6" id="KW-0812">Transmembrane</keyword>
<feature type="transmembrane region" description="Helical" evidence="6">
    <location>
        <begin position="53"/>
        <end position="72"/>
    </location>
</feature>
<comment type="subcellular location">
    <subcellularLocation>
        <location evidence="1">Membrane</location>
        <topology evidence="1">Multi-pass membrane protein</topology>
    </subcellularLocation>
</comment>
<keyword evidence="5 6" id="KW-0472">Membrane</keyword>
<feature type="transmembrane region" description="Helical" evidence="6">
    <location>
        <begin position="116"/>
        <end position="138"/>
    </location>
</feature>
<evidence type="ECO:0000256" key="3">
    <source>
        <dbReference type="ARBA" id="ARBA00022692"/>
    </source>
</evidence>
<dbReference type="RefSeq" id="WP_135346770.1">
    <property type="nucleotide sequence ID" value="NZ_SRJD01000001.1"/>
</dbReference>
<evidence type="ECO:0000256" key="2">
    <source>
        <dbReference type="ARBA" id="ARBA00009399"/>
    </source>
</evidence>
<name>A0A4Z0GRS8_9BACL</name>
<sequence length="141" mass="15810">MSEHSQALQQGKRPAAKKRVLLIRQVFAFGLVGVLNTAVDFLVFMILTHFLAVFYMIAQIFSYGAGMLNSYVLNSKVTFSSSLKSGTRFIKFVILNISVLVITLIVMHNLTFLPLYINKLISTVVGLAFNFVLSKLWVFKA</sequence>
<keyword evidence="9" id="KW-1185">Reference proteome</keyword>
<accession>A0A4Z0GRS8</accession>
<dbReference type="GO" id="GO:0000271">
    <property type="term" value="P:polysaccharide biosynthetic process"/>
    <property type="evidence" value="ECO:0007669"/>
    <property type="project" value="InterPro"/>
</dbReference>
<feature type="transmembrane region" description="Helical" evidence="6">
    <location>
        <begin position="92"/>
        <end position="110"/>
    </location>
</feature>
<dbReference type="InterPro" id="IPR007267">
    <property type="entry name" value="GtrA_DPMS_TM"/>
</dbReference>
<dbReference type="Proteomes" id="UP000298347">
    <property type="component" value="Unassembled WGS sequence"/>
</dbReference>
<dbReference type="EMBL" id="SRJD01000001">
    <property type="protein sequence ID" value="TGB00124.1"/>
    <property type="molecule type" value="Genomic_DNA"/>
</dbReference>
<evidence type="ECO:0000256" key="6">
    <source>
        <dbReference type="SAM" id="Phobius"/>
    </source>
</evidence>
<evidence type="ECO:0000256" key="4">
    <source>
        <dbReference type="ARBA" id="ARBA00022989"/>
    </source>
</evidence>
<organism evidence="8 9">
    <name type="scientific">Sporolactobacillus shoreae</name>
    <dbReference type="NCBI Taxonomy" id="1465501"/>
    <lineage>
        <taxon>Bacteria</taxon>
        <taxon>Bacillati</taxon>
        <taxon>Bacillota</taxon>
        <taxon>Bacilli</taxon>
        <taxon>Bacillales</taxon>
        <taxon>Sporolactobacillaceae</taxon>
        <taxon>Sporolactobacillus</taxon>
    </lineage>
</organism>
<proteinExistence type="inferred from homology"/>